<dbReference type="InterPro" id="IPR036226">
    <property type="entry name" value="LipOase_C_sf"/>
</dbReference>
<dbReference type="PANTHER" id="PTHR46084">
    <property type="entry name" value="PROTEIN MALE DISCOVERER 2"/>
    <property type="match status" value="1"/>
</dbReference>
<evidence type="ECO:0000313" key="9">
    <source>
        <dbReference type="EMBL" id="RHN55736.1"/>
    </source>
</evidence>
<evidence type="ECO:0000259" key="8">
    <source>
        <dbReference type="PROSITE" id="PS51393"/>
    </source>
</evidence>
<evidence type="ECO:0000256" key="4">
    <source>
        <dbReference type="ARBA" id="ARBA00023136"/>
    </source>
</evidence>
<feature type="domain" description="Lipoxygenase" evidence="8">
    <location>
        <begin position="86"/>
        <end position="140"/>
    </location>
</feature>
<dbReference type="SUPFAM" id="SSF81660">
    <property type="entry name" value="Metal cation-transporting ATPase, ATP-binding domain N"/>
    <property type="match status" value="1"/>
</dbReference>
<keyword evidence="6" id="KW-0175">Coiled coil</keyword>
<dbReference type="EC" id="1.13.11.58" evidence="9"/>
<dbReference type="PANTHER" id="PTHR46084:SF1">
    <property type="entry name" value="PROTEIN MALE DISCOVERER 2"/>
    <property type="match status" value="1"/>
</dbReference>
<evidence type="ECO:0000256" key="5">
    <source>
        <dbReference type="ARBA" id="ARBA00046288"/>
    </source>
</evidence>
<gene>
    <name evidence="9" type="ORF">MtrunA17_Chr5g0421231</name>
</gene>
<dbReference type="AlphaFoldDB" id="A0A396HQW0"/>
<dbReference type="GO" id="GO:1990136">
    <property type="term" value="F:linoleate 9S-lipoxygenase activity"/>
    <property type="evidence" value="ECO:0007669"/>
    <property type="project" value="UniProtKB-EC"/>
</dbReference>
<accession>A0A396HQW0</accession>
<keyword evidence="2" id="KW-0732">Signal</keyword>
<evidence type="ECO:0000256" key="1">
    <source>
        <dbReference type="ARBA" id="ARBA00022692"/>
    </source>
</evidence>
<feature type="region of interest" description="Disordered" evidence="7">
    <location>
        <begin position="782"/>
        <end position="805"/>
    </location>
</feature>
<dbReference type="Gene3D" id="3.40.1110.10">
    <property type="entry name" value="Calcium-transporting ATPase, cytoplasmic domain N"/>
    <property type="match status" value="1"/>
</dbReference>
<dbReference type="InterPro" id="IPR013819">
    <property type="entry name" value="LipOase_C"/>
</dbReference>
<reference evidence="10" key="1">
    <citation type="journal article" date="2018" name="Nat. Plants">
        <title>Whole-genome landscape of Medicago truncatula symbiotic genes.</title>
        <authorList>
            <person name="Pecrix Y."/>
            <person name="Staton S.E."/>
            <person name="Sallet E."/>
            <person name="Lelandais-Briere C."/>
            <person name="Moreau S."/>
            <person name="Carrere S."/>
            <person name="Blein T."/>
            <person name="Jardinaud M.F."/>
            <person name="Latrasse D."/>
            <person name="Zouine M."/>
            <person name="Zahm M."/>
            <person name="Kreplak J."/>
            <person name="Mayjonade B."/>
            <person name="Satge C."/>
            <person name="Perez M."/>
            <person name="Cauet S."/>
            <person name="Marande W."/>
            <person name="Chantry-Darmon C."/>
            <person name="Lopez-Roques C."/>
            <person name="Bouchez O."/>
            <person name="Berard A."/>
            <person name="Debelle F."/>
            <person name="Munos S."/>
            <person name="Bendahmane A."/>
            <person name="Berges H."/>
            <person name="Niebel A."/>
            <person name="Buitink J."/>
            <person name="Frugier F."/>
            <person name="Benhamed M."/>
            <person name="Crespi M."/>
            <person name="Gouzy J."/>
            <person name="Gamas P."/>
        </authorList>
    </citation>
    <scope>NUCLEOTIDE SEQUENCE [LARGE SCALE GENOMIC DNA]</scope>
    <source>
        <strain evidence="10">cv. Jemalong A17</strain>
    </source>
</reference>
<dbReference type="Pfam" id="PF00305">
    <property type="entry name" value="Lipoxygenase"/>
    <property type="match status" value="1"/>
</dbReference>
<keyword evidence="9" id="KW-0560">Oxidoreductase</keyword>
<dbReference type="GO" id="GO:0000166">
    <property type="term" value="F:nucleotide binding"/>
    <property type="evidence" value="ECO:0007669"/>
    <property type="project" value="InterPro"/>
</dbReference>
<dbReference type="InterPro" id="IPR023299">
    <property type="entry name" value="ATPase_P-typ_cyto_dom_N"/>
</dbReference>
<dbReference type="EMBL" id="PSQE01000005">
    <property type="protein sequence ID" value="RHN55736.1"/>
    <property type="molecule type" value="Genomic_DNA"/>
</dbReference>
<dbReference type="Proteomes" id="UP000265566">
    <property type="component" value="Chromosome 5"/>
</dbReference>
<dbReference type="SUPFAM" id="SSF48484">
    <property type="entry name" value="Lipoxigenase"/>
    <property type="match status" value="1"/>
</dbReference>
<evidence type="ECO:0000313" key="10">
    <source>
        <dbReference type="Proteomes" id="UP000265566"/>
    </source>
</evidence>
<dbReference type="GO" id="GO:0046872">
    <property type="term" value="F:metal ion binding"/>
    <property type="evidence" value="ECO:0007669"/>
    <property type="project" value="InterPro"/>
</dbReference>
<dbReference type="PROSITE" id="PS51393">
    <property type="entry name" value="LIPOXYGENASE_3"/>
    <property type="match status" value="1"/>
</dbReference>
<dbReference type="Gene3D" id="3.10.450.60">
    <property type="match status" value="1"/>
</dbReference>
<evidence type="ECO:0000256" key="2">
    <source>
        <dbReference type="ARBA" id="ARBA00022729"/>
    </source>
</evidence>
<dbReference type="Gramene" id="rna30967">
    <property type="protein sequence ID" value="RHN55736.1"/>
    <property type="gene ID" value="gene30967"/>
</dbReference>
<name>A0A396HQW0_MEDTR</name>
<sequence>MKRECDEKREVYEYMITQPEGMGNSNSGKGEHITSRPLQAAHNEYEERSTLDFFVPRDEASTKAKQTQFNTYAVSLGLTTLIVTDINPCMIHGLKEIPPKSNLEPTIYSDQTSKITPDALELDGCTADEALAIGRLSAVDNYGFSQRLTVFPLSEPPTANNRDLTTCENHLQLHPKLTPTCKMKLSRFWVRELRITDRILDWEKLKRTMFEELLPNTLLNNNSNATVRKSLLDSSWETNLSEEKFLLATRIQFEQCRNMIPTPPPKPPYQYLQRTKAIFQTDMEHLTKGYSIIQVETFNSKKKRSGVLLRRNVDSKTTVHWKGEAEMVLRMCSRYYIGCGILKDLDNGSMLKFEDIVKHSRERLKNEQEKEHKKKKEAQEISNLHDALQVEEANAIKEREAAQKAIQEAPLVIKETPVIIEDTKKINSLMAEVNSLKKPLDRSGVLAQLKLHNLNTYVEKNELRPMFNLPHRPPAKPPHHSCHIELKELHVDWVQFRYASNANSTGLCRTSLKVADFSYNFLVGSIPKCLEYLPRTSFQGNCLRVRVVKQQTKVQCAGVSPDHSHLVVKPKTASEVALSKTGGCCSSQSCEISNLNGNHEAVVSKTASADVTIFAVVADYCNETEKASVEQNRSVPVLVESVEEKNMSSFSSDISENINRSQEIPSETRENFNTITNTVEKQSGYEEPVEDYKYLWHNNCYSINDVVLNEEVTNDEVYHETVVPLVPNNRPTTVKESKSEAKFQEQNIDRVESTDIDQTMFNESNKSEAQLCQETRCLLETPLRPPPQNFSTTVQPSPTKSKSPDQSSKLLALLITLSQPSLVHALPPALSPPMKPPDRSVAAANSEVNFNSAVDADSNFVVLLKLVCSEIDVGVMSQRQGAFGSIVTPSMLKLNTYMVIVEYEHWLINLSMLYSPMNFAYDRGKIWVMQKVFKGFLVLAVIGRNREKDISSMEDIAHGFVTLLDNNIKKVYVMLLGITEVTTLDKSYGSIKILFPSTQAEIFQIGKGEMEAMDSCVTLSYHFAIPLNSHNMIFSSWTSESMQITMKGKYSMKFDSGGTGYSFLLPTKTLQFQQWDPGGFLFIGGVNMHGKLFIRMRTRGRVLQRWNRLMQEGFLSNFIVFII</sequence>
<evidence type="ECO:0000256" key="3">
    <source>
        <dbReference type="ARBA" id="ARBA00022989"/>
    </source>
</evidence>
<keyword evidence="1" id="KW-0812">Transmembrane</keyword>
<dbReference type="GO" id="GO:0012505">
    <property type="term" value="C:endomembrane system"/>
    <property type="evidence" value="ECO:0007669"/>
    <property type="project" value="UniProtKB-SubCell"/>
</dbReference>
<proteinExistence type="predicted"/>
<comment type="subcellular location">
    <subcellularLocation>
        <location evidence="5">Endomembrane system</location>
        <topology evidence="5">Single-pass type I membrane protein</topology>
    </subcellularLocation>
</comment>
<comment type="caution">
    <text evidence="9">The sequence shown here is derived from an EMBL/GenBank/DDBJ whole genome shotgun (WGS) entry which is preliminary data.</text>
</comment>
<evidence type="ECO:0000256" key="7">
    <source>
        <dbReference type="SAM" id="MobiDB-lite"/>
    </source>
</evidence>
<protein>
    <submittedName>
        <fullName evidence="9">Putative linoleate 9S-lipoxygenase</fullName>
        <ecNumber evidence="9">1.13.11.58</ecNumber>
    </submittedName>
</protein>
<evidence type="ECO:0000256" key="6">
    <source>
        <dbReference type="SAM" id="Coils"/>
    </source>
</evidence>
<keyword evidence="3" id="KW-1133">Transmembrane helix</keyword>
<dbReference type="Pfam" id="PF13246">
    <property type="entry name" value="Cation_ATPase"/>
    <property type="match status" value="1"/>
</dbReference>
<feature type="coiled-coil region" evidence="6">
    <location>
        <begin position="357"/>
        <end position="384"/>
    </location>
</feature>
<keyword evidence="4" id="KW-0472">Membrane</keyword>
<feature type="compositionally biased region" description="Polar residues" evidence="7">
    <location>
        <begin position="789"/>
        <end position="805"/>
    </location>
</feature>
<organism evidence="9 10">
    <name type="scientific">Medicago truncatula</name>
    <name type="common">Barrel medic</name>
    <name type="synonym">Medicago tribuloides</name>
    <dbReference type="NCBI Taxonomy" id="3880"/>
    <lineage>
        <taxon>Eukaryota</taxon>
        <taxon>Viridiplantae</taxon>
        <taxon>Streptophyta</taxon>
        <taxon>Embryophyta</taxon>
        <taxon>Tracheophyta</taxon>
        <taxon>Spermatophyta</taxon>
        <taxon>Magnoliopsida</taxon>
        <taxon>eudicotyledons</taxon>
        <taxon>Gunneridae</taxon>
        <taxon>Pentapetalae</taxon>
        <taxon>rosids</taxon>
        <taxon>fabids</taxon>
        <taxon>Fabales</taxon>
        <taxon>Fabaceae</taxon>
        <taxon>Papilionoideae</taxon>
        <taxon>50 kb inversion clade</taxon>
        <taxon>NPAAA clade</taxon>
        <taxon>Hologalegina</taxon>
        <taxon>IRL clade</taxon>
        <taxon>Trifolieae</taxon>
        <taxon>Medicago</taxon>
    </lineage>
</organism>